<dbReference type="AlphaFoldDB" id="A0A1Y3G7X2"/>
<proteinExistence type="predicted"/>
<gene>
    <name evidence="1" type="ORF">HK23_12665</name>
</gene>
<evidence type="ECO:0000313" key="2">
    <source>
        <dbReference type="Proteomes" id="UP000242683"/>
    </source>
</evidence>
<sequence length="63" mass="7201">MIIFPFVAEQYFPKKTKTSFESEGTRTPGWMLLFGSQDPMCIRTNCFSGNAVIGLLQEDYEKT</sequence>
<dbReference type="Proteomes" id="UP000242683">
    <property type="component" value="Unassembled WGS sequence"/>
</dbReference>
<evidence type="ECO:0000313" key="1">
    <source>
        <dbReference type="EMBL" id="OUJ06829.1"/>
    </source>
</evidence>
<dbReference type="EMBL" id="JOPG01000007">
    <property type="protein sequence ID" value="OUJ06829.1"/>
    <property type="molecule type" value="Genomic_DNA"/>
</dbReference>
<accession>A0A1Y3G7X2</accession>
<name>A0A1Y3G7X2_9PROT</name>
<comment type="caution">
    <text evidence="1">The sequence shown here is derived from an EMBL/GenBank/DDBJ whole genome shotgun (WGS) entry which is preliminary data.</text>
</comment>
<protein>
    <submittedName>
        <fullName evidence="1">Uncharacterized protein</fullName>
    </submittedName>
</protein>
<organism evidence="1 2">
    <name type="scientific">Acetobacter malorum</name>
    <dbReference type="NCBI Taxonomy" id="178901"/>
    <lineage>
        <taxon>Bacteria</taxon>
        <taxon>Pseudomonadati</taxon>
        <taxon>Pseudomonadota</taxon>
        <taxon>Alphaproteobacteria</taxon>
        <taxon>Acetobacterales</taxon>
        <taxon>Acetobacteraceae</taxon>
        <taxon>Acetobacter</taxon>
    </lineage>
</organism>
<reference evidence="2" key="1">
    <citation type="submission" date="2014-06" db="EMBL/GenBank/DDBJ databases">
        <authorList>
            <person name="Winans N.J."/>
            <person name="Newell P.D."/>
            <person name="Douglas A.E."/>
        </authorList>
    </citation>
    <scope>NUCLEOTIDE SEQUENCE [LARGE SCALE GENOMIC DNA]</scope>
    <source>
        <strain evidence="2">DsW_057</strain>
    </source>
</reference>